<protein>
    <recommendedName>
        <fullName evidence="3">DUF3794 domain-containing protein</fullName>
    </recommendedName>
</protein>
<dbReference type="OrthoDB" id="2680078at2"/>
<proteinExistence type="predicted"/>
<comment type="caution">
    <text evidence="1">The sequence shown here is derived from an EMBL/GenBank/DDBJ whole genome shotgun (WGS) entry which is preliminary data.</text>
</comment>
<dbReference type="GeneID" id="78008653"/>
<dbReference type="AlphaFoldDB" id="A0A845FFD9"/>
<reference evidence="1 2" key="1">
    <citation type="submission" date="2019-11" db="EMBL/GenBank/DDBJ databases">
        <title>Genome sequences of 17 halophilic strains isolated from different environments.</title>
        <authorList>
            <person name="Furrow R.E."/>
        </authorList>
    </citation>
    <scope>NUCLEOTIDE SEQUENCE [LARGE SCALE GENOMIC DNA]</scope>
    <source>
        <strain evidence="1 2">SL-4</strain>
    </source>
</reference>
<name>A0A845FFD9_9BACI</name>
<dbReference type="RefSeq" id="WP_160915970.1">
    <property type="nucleotide sequence ID" value="NZ_WMFA01000009.1"/>
</dbReference>
<sequence>MNPDLCELLANDGFLRCYLTNMEGIPVDAPTCEELQQQGGRENIEVLLPGGEQAMLQIVRIKSEGYVVVEVGDEDSLCISEPIPFCFVETLILCAPDGTTVSCEVMEFECQPCVNCRDGEFESLDIQFNVCLSVQTEADVVIEVEAGFCQPRAPITPPSCDFSIPNQCPPLFPLEREAQGIETEGEEKCSSDLVKPKTLARTRLQESACVSVAKVYDWVIQQKTLERTVNAADINFMCSPCDVHLFVPAVILCDRLLTGKVVCGDVDEIEGAEVTFSAEPPIVDFEPDSVFTDEFGNFEVETIVTPVLEPTPVVITATTVVEGEIIQTSLPTTVQCLTDPCIIELFAEDEIFCEGFVSGRIRCDGRVVEGVPVTLESSNPAVVTFDPNPVVTCSLGNYFAGVILEDETPPQTITITASATVEGQLVSNSVDVFVECDRPC</sequence>
<dbReference type="EMBL" id="WMFA01000009">
    <property type="protein sequence ID" value="MYL72488.1"/>
    <property type="molecule type" value="Genomic_DNA"/>
</dbReference>
<gene>
    <name evidence="1" type="ORF">GLW00_16700</name>
</gene>
<evidence type="ECO:0008006" key="3">
    <source>
        <dbReference type="Google" id="ProtNLM"/>
    </source>
</evidence>
<organism evidence="1 2">
    <name type="scientific">Halobacillus litoralis</name>
    <dbReference type="NCBI Taxonomy" id="45668"/>
    <lineage>
        <taxon>Bacteria</taxon>
        <taxon>Bacillati</taxon>
        <taxon>Bacillota</taxon>
        <taxon>Bacilli</taxon>
        <taxon>Bacillales</taxon>
        <taxon>Bacillaceae</taxon>
        <taxon>Halobacillus</taxon>
    </lineage>
</organism>
<dbReference type="Proteomes" id="UP000450457">
    <property type="component" value="Unassembled WGS sequence"/>
</dbReference>
<evidence type="ECO:0000313" key="2">
    <source>
        <dbReference type="Proteomes" id="UP000450457"/>
    </source>
</evidence>
<evidence type="ECO:0000313" key="1">
    <source>
        <dbReference type="EMBL" id="MYL72488.1"/>
    </source>
</evidence>
<accession>A0A845FFD9</accession>